<comment type="subcellular location">
    <subcellularLocation>
        <location evidence="1">Cell projection</location>
    </subcellularLocation>
</comment>
<feature type="domain" description="PDZ" evidence="4">
    <location>
        <begin position="26"/>
        <end position="95"/>
    </location>
</feature>
<dbReference type="GO" id="GO:0002142">
    <property type="term" value="C:stereocilia ankle link complex"/>
    <property type="evidence" value="ECO:0007669"/>
    <property type="project" value="TreeGrafter"/>
</dbReference>
<evidence type="ECO:0000313" key="6">
    <source>
        <dbReference type="EMBL" id="CAF4325321.1"/>
    </source>
</evidence>
<sequence>MINSMVTSPTQSPRYYFGPSRLLTRHIQLVTKDDTLDFTITGGNGIQPIHVASVVWASQAYTQGMRPGDEIISVNQIPFKNITYSQAVGILYSTPRLDIIIRTLRVYPLDATLYDWYNPRLKRATSPPPGNYLAQNAQLPYFEKTVRELTRLG</sequence>
<dbReference type="PANTHER" id="PTHR23116">
    <property type="entry name" value="PDZ DOMAIN CONTAINING WHIRLIN AND HARMONIN-RELATED"/>
    <property type="match status" value="1"/>
</dbReference>
<evidence type="ECO:0000313" key="5">
    <source>
        <dbReference type="EMBL" id="CAF1537493.1"/>
    </source>
</evidence>
<evidence type="ECO:0000313" key="7">
    <source>
        <dbReference type="Proteomes" id="UP000677228"/>
    </source>
</evidence>
<organism evidence="5 7">
    <name type="scientific">Didymodactylos carnosus</name>
    <dbReference type="NCBI Taxonomy" id="1234261"/>
    <lineage>
        <taxon>Eukaryota</taxon>
        <taxon>Metazoa</taxon>
        <taxon>Spiralia</taxon>
        <taxon>Gnathifera</taxon>
        <taxon>Rotifera</taxon>
        <taxon>Eurotatoria</taxon>
        <taxon>Bdelloidea</taxon>
        <taxon>Philodinida</taxon>
        <taxon>Philodinidae</taxon>
        <taxon>Didymodactylos</taxon>
    </lineage>
</organism>
<keyword evidence="3" id="KW-0966">Cell projection</keyword>
<dbReference type="EMBL" id="CAJOBA010060639">
    <property type="protein sequence ID" value="CAF4325321.1"/>
    <property type="molecule type" value="Genomic_DNA"/>
</dbReference>
<dbReference type="EMBL" id="CAJNOK010038332">
    <property type="protein sequence ID" value="CAF1537493.1"/>
    <property type="molecule type" value="Genomic_DNA"/>
</dbReference>
<evidence type="ECO:0000256" key="2">
    <source>
        <dbReference type="ARBA" id="ARBA00022737"/>
    </source>
</evidence>
<dbReference type="SMART" id="SM00228">
    <property type="entry name" value="PDZ"/>
    <property type="match status" value="1"/>
</dbReference>
<dbReference type="SUPFAM" id="SSF50156">
    <property type="entry name" value="PDZ domain-like"/>
    <property type="match status" value="1"/>
</dbReference>
<dbReference type="AlphaFoldDB" id="A0A8S2FRN1"/>
<dbReference type="InterPro" id="IPR001478">
    <property type="entry name" value="PDZ"/>
</dbReference>
<dbReference type="InterPro" id="IPR051844">
    <property type="entry name" value="USH2_Complex_Protein"/>
</dbReference>
<evidence type="ECO:0000256" key="1">
    <source>
        <dbReference type="ARBA" id="ARBA00004316"/>
    </source>
</evidence>
<dbReference type="PROSITE" id="PS50106">
    <property type="entry name" value="PDZ"/>
    <property type="match status" value="1"/>
</dbReference>
<keyword evidence="2" id="KW-0677">Repeat</keyword>
<evidence type="ECO:0000256" key="3">
    <source>
        <dbReference type="ARBA" id="ARBA00023273"/>
    </source>
</evidence>
<dbReference type="Pfam" id="PF00595">
    <property type="entry name" value="PDZ"/>
    <property type="match status" value="1"/>
</dbReference>
<accession>A0A8S2FRN1</accession>
<comment type="caution">
    <text evidence="5">The sequence shown here is derived from an EMBL/GenBank/DDBJ whole genome shotgun (WGS) entry which is preliminary data.</text>
</comment>
<dbReference type="Proteomes" id="UP000682733">
    <property type="component" value="Unassembled WGS sequence"/>
</dbReference>
<gene>
    <name evidence="5" type="ORF">OVA965_LOCUS38589</name>
    <name evidence="6" type="ORF">TMI583_LOCUS39788</name>
</gene>
<dbReference type="InterPro" id="IPR036034">
    <property type="entry name" value="PDZ_sf"/>
</dbReference>
<dbReference type="GO" id="GO:0032426">
    <property type="term" value="C:stereocilium tip"/>
    <property type="evidence" value="ECO:0007669"/>
    <property type="project" value="TreeGrafter"/>
</dbReference>
<evidence type="ECO:0000259" key="4">
    <source>
        <dbReference type="PROSITE" id="PS50106"/>
    </source>
</evidence>
<name>A0A8S2FRN1_9BILA</name>
<dbReference type="Proteomes" id="UP000677228">
    <property type="component" value="Unassembled WGS sequence"/>
</dbReference>
<dbReference type="GO" id="GO:0005929">
    <property type="term" value="C:cilium"/>
    <property type="evidence" value="ECO:0007669"/>
    <property type="project" value="TreeGrafter"/>
</dbReference>
<dbReference type="GO" id="GO:0005886">
    <property type="term" value="C:plasma membrane"/>
    <property type="evidence" value="ECO:0007669"/>
    <property type="project" value="TreeGrafter"/>
</dbReference>
<protein>
    <recommendedName>
        <fullName evidence="4">PDZ domain-containing protein</fullName>
    </recommendedName>
</protein>
<proteinExistence type="predicted"/>
<reference evidence="5" key="1">
    <citation type="submission" date="2021-02" db="EMBL/GenBank/DDBJ databases">
        <authorList>
            <person name="Nowell W R."/>
        </authorList>
    </citation>
    <scope>NUCLEOTIDE SEQUENCE</scope>
</reference>
<dbReference type="Gene3D" id="2.30.42.10">
    <property type="match status" value="1"/>
</dbReference>
<dbReference type="PANTHER" id="PTHR23116:SF36">
    <property type="entry name" value="HARMONIN"/>
    <property type="match status" value="1"/>
</dbReference>